<name>A0A060HNG0_9ARCH</name>
<evidence type="ECO:0000313" key="2">
    <source>
        <dbReference type="EMBL" id="AIC15101.1"/>
    </source>
</evidence>
<evidence type="ECO:0000313" key="3">
    <source>
        <dbReference type="Proteomes" id="UP000027093"/>
    </source>
</evidence>
<protein>
    <submittedName>
        <fullName evidence="2">Uncharacterized protein</fullName>
    </submittedName>
</protein>
<proteinExistence type="predicted"/>
<reference evidence="2 3" key="1">
    <citation type="journal article" date="2014" name="Int. J. Syst. Evol. Microbiol.">
        <title>Nitrososphaera viennensis gen. nov., sp. nov., an aerobic and mesophilic, ammonia-oxidizing archaeon from soil and a member of the archaeal phylum Thaumarchaeota.</title>
        <authorList>
            <person name="Stieglmeier M."/>
            <person name="Klingl A."/>
            <person name="Alves R.J."/>
            <person name="Rittmann S.K."/>
            <person name="Melcher M."/>
            <person name="Leisch N."/>
            <person name="Schleper C."/>
        </authorList>
    </citation>
    <scope>NUCLEOTIDE SEQUENCE [LARGE SCALE GENOMIC DNA]</scope>
    <source>
        <strain evidence="2">EN76</strain>
    </source>
</reference>
<keyword evidence="1" id="KW-1133">Transmembrane helix</keyword>
<keyword evidence="3" id="KW-1185">Reference proteome</keyword>
<evidence type="ECO:0000256" key="1">
    <source>
        <dbReference type="SAM" id="Phobius"/>
    </source>
</evidence>
<dbReference type="Proteomes" id="UP000027093">
    <property type="component" value="Chromosome"/>
</dbReference>
<dbReference type="EMBL" id="CP007536">
    <property type="protein sequence ID" value="AIC15101.1"/>
    <property type="molecule type" value="Genomic_DNA"/>
</dbReference>
<dbReference type="HOGENOM" id="CLU_2340283_0_0_2"/>
<dbReference type="KEGG" id="nvn:NVIE_008780"/>
<organism evidence="2 3">
    <name type="scientific">Nitrososphaera viennensis EN76</name>
    <dbReference type="NCBI Taxonomy" id="926571"/>
    <lineage>
        <taxon>Archaea</taxon>
        <taxon>Nitrososphaerota</taxon>
        <taxon>Nitrososphaeria</taxon>
        <taxon>Nitrososphaerales</taxon>
        <taxon>Nitrososphaeraceae</taxon>
        <taxon>Nitrososphaera</taxon>
    </lineage>
</organism>
<sequence>MALPFSSHAAIAMFWWILATDSQNSEVYRNMCMCMYAHAQSSVENNILLVRLALVAVLVLVVVGLAKVVSALVAVPAGKGIADDALAYRLVIVIVFS</sequence>
<keyword evidence="1" id="KW-0812">Transmembrane</keyword>
<accession>A0A060HNG0</accession>
<gene>
    <name evidence="2" type="ORF">NVIE_008780</name>
</gene>
<keyword evidence="1" id="KW-0472">Membrane</keyword>
<feature type="transmembrane region" description="Helical" evidence="1">
    <location>
        <begin position="48"/>
        <end position="69"/>
    </location>
</feature>
<dbReference type="AlphaFoldDB" id="A0A060HNG0"/>